<name>A0AAE3W140_9ACTN</name>
<dbReference type="RefSeq" id="WP_307242354.1">
    <property type="nucleotide sequence ID" value="NZ_JAUSUZ010000001.1"/>
</dbReference>
<dbReference type="SMART" id="SM00345">
    <property type="entry name" value="HTH_GNTR"/>
    <property type="match status" value="1"/>
</dbReference>
<dbReference type="GO" id="GO:0003700">
    <property type="term" value="F:DNA-binding transcription factor activity"/>
    <property type="evidence" value="ECO:0007669"/>
    <property type="project" value="InterPro"/>
</dbReference>
<evidence type="ECO:0000256" key="2">
    <source>
        <dbReference type="ARBA" id="ARBA00023125"/>
    </source>
</evidence>
<evidence type="ECO:0000259" key="4">
    <source>
        <dbReference type="PROSITE" id="PS50949"/>
    </source>
</evidence>
<dbReference type="InterPro" id="IPR036388">
    <property type="entry name" value="WH-like_DNA-bd_sf"/>
</dbReference>
<dbReference type="CDD" id="cd07377">
    <property type="entry name" value="WHTH_GntR"/>
    <property type="match status" value="1"/>
</dbReference>
<protein>
    <submittedName>
        <fullName evidence="5">GntR family transcriptional regulator</fullName>
    </submittedName>
</protein>
<dbReference type="SUPFAM" id="SSF46785">
    <property type="entry name" value="Winged helix' DNA-binding domain"/>
    <property type="match status" value="1"/>
</dbReference>
<dbReference type="Proteomes" id="UP001240236">
    <property type="component" value="Unassembled WGS sequence"/>
</dbReference>
<sequence length="260" mass="29318">MAVTRQGRAPVWAKIASDLREQISVGALAPDQKMPTEQELTTRYEVARSTARQALAALVNEGLIVPSAPRGYYVRNRKPLFYRPQQEFRPQPTYPEMDRFMADHSADGREPRQEIDVAIIDPPKEVKQRLKLADGELAAVRRRVRYLDGEPFNTNDSYFPLSIVQNTEIMRPADIARGANEVLREAGYPQARTLDEIYVRMPTPDEVQRLELGPGTPIACHICTGLADDGTPVRVVVNILPGDRHVIVYERDGMEAKRSE</sequence>
<dbReference type="SUPFAM" id="SSF64288">
    <property type="entry name" value="Chorismate lyase-like"/>
    <property type="match status" value="1"/>
</dbReference>
<dbReference type="PANTHER" id="PTHR44846">
    <property type="entry name" value="MANNOSYL-D-GLYCERATE TRANSPORT/METABOLISM SYSTEM REPRESSOR MNGR-RELATED"/>
    <property type="match status" value="1"/>
</dbReference>
<dbReference type="InterPro" id="IPR011663">
    <property type="entry name" value="UTRA"/>
</dbReference>
<reference evidence="5 6" key="1">
    <citation type="submission" date="2023-07" db="EMBL/GenBank/DDBJ databases">
        <title>Sequencing the genomes of 1000 actinobacteria strains.</title>
        <authorList>
            <person name="Klenk H.-P."/>
        </authorList>
    </citation>
    <scope>NUCLEOTIDE SEQUENCE [LARGE SCALE GENOMIC DNA]</scope>
    <source>
        <strain evidence="5 6">DSM 44709</strain>
    </source>
</reference>
<evidence type="ECO:0000256" key="1">
    <source>
        <dbReference type="ARBA" id="ARBA00023015"/>
    </source>
</evidence>
<dbReference type="Pfam" id="PF00392">
    <property type="entry name" value="GntR"/>
    <property type="match status" value="1"/>
</dbReference>
<dbReference type="Pfam" id="PF07702">
    <property type="entry name" value="UTRA"/>
    <property type="match status" value="1"/>
</dbReference>
<comment type="caution">
    <text evidence="5">The sequence shown here is derived from an EMBL/GenBank/DDBJ whole genome shotgun (WGS) entry which is preliminary data.</text>
</comment>
<proteinExistence type="predicted"/>
<keyword evidence="2" id="KW-0238">DNA-binding</keyword>
<dbReference type="EMBL" id="JAUSUZ010000001">
    <property type="protein sequence ID" value="MDQ0367978.1"/>
    <property type="molecule type" value="Genomic_DNA"/>
</dbReference>
<dbReference type="PRINTS" id="PR00035">
    <property type="entry name" value="HTHGNTR"/>
</dbReference>
<dbReference type="InterPro" id="IPR036390">
    <property type="entry name" value="WH_DNA-bd_sf"/>
</dbReference>
<feature type="domain" description="HTH gntR-type" evidence="4">
    <location>
        <begin position="9"/>
        <end position="77"/>
    </location>
</feature>
<gene>
    <name evidence="5" type="ORF">J2S42_004647</name>
</gene>
<dbReference type="Gene3D" id="3.40.1410.10">
    <property type="entry name" value="Chorismate lyase-like"/>
    <property type="match status" value="1"/>
</dbReference>
<keyword evidence="1" id="KW-0805">Transcription regulation</keyword>
<dbReference type="PANTHER" id="PTHR44846:SF17">
    <property type="entry name" value="GNTR-FAMILY TRANSCRIPTIONAL REGULATOR"/>
    <property type="match status" value="1"/>
</dbReference>
<organism evidence="5 6">
    <name type="scientific">Catenuloplanes indicus</name>
    <dbReference type="NCBI Taxonomy" id="137267"/>
    <lineage>
        <taxon>Bacteria</taxon>
        <taxon>Bacillati</taxon>
        <taxon>Actinomycetota</taxon>
        <taxon>Actinomycetes</taxon>
        <taxon>Micromonosporales</taxon>
        <taxon>Micromonosporaceae</taxon>
        <taxon>Catenuloplanes</taxon>
    </lineage>
</organism>
<dbReference type="GO" id="GO:0003677">
    <property type="term" value="F:DNA binding"/>
    <property type="evidence" value="ECO:0007669"/>
    <property type="project" value="UniProtKB-KW"/>
</dbReference>
<keyword evidence="6" id="KW-1185">Reference proteome</keyword>
<dbReference type="SMART" id="SM00866">
    <property type="entry name" value="UTRA"/>
    <property type="match status" value="1"/>
</dbReference>
<evidence type="ECO:0000256" key="3">
    <source>
        <dbReference type="ARBA" id="ARBA00023163"/>
    </source>
</evidence>
<accession>A0AAE3W140</accession>
<dbReference type="AlphaFoldDB" id="A0AAE3W140"/>
<dbReference type="Gene3D" id="1.10.10.10">
    <property type="entry name" value="Winged helix-like DNA-binding domain superfamily/Winged helix DNA-binding domain"/>
    <property type="match status" value="1"/>
</dbReference>
<keyword evidence="3" id="KW-0804">Transcription</keyword>
<dbReference type="GO" id="GO:0045892">
    <property type="term" value="P:negative regulation of DNA-templated transcription"/>
    <property type="evidence" value="ECO:0007669"/>
    <property type="project" value="TreeGrafter"/>
</dbReference>
<dbReference type="InterPro" id="IPR000524">
    <property type="entry name" value="Tscrpt_reg_HTH_GntR"/>
</dbReference>
<evidence type="ECO:0000313" key="5">
    <source>
        <dbReference type="EMBL" id="MDQ0367978.1"/>
    </source>
</evidence>
<dbReference type="InterPro" id="IPR050679">
    <property type="entry name" value="Bact_HTH_transcr_reg"/>
</dbReference>
<evidence type="ECO:0000313" key="6">
    <source>
        <dbReference type="Proteomes" id="UP001240236"/>
    </source>
</evidence>
<dbReference type="InterPro" id="IPR028978">
    <property type="entry name" value="Chorismate_lyase_/UTRA_dom_sf"/>
</dbReference>
<dbReference type="PROSITE" id="PS50949">
    <property type="entry name" value="HTH_GNTR"/>
    <property type="match status" value="1"/>
</dbReference>